<dbReference type="Gene3D" id="3.40.50.2300">
    <property type="match status" value="1"/>
</dbReference>
<accession>A0A086A511</accession>
<gene>
    <name evidence="3" type="ORF">IW15_13830</name>
</gene>
<dbReference type="AlphaFoldDB" id="A0A086A511"/>
<dbReference type="EMBL" id="JPRH01000005">
    <property type="protein sequence ID" value="KFF11775.1"/>
    <property type="molecule type" value="Genomic_DNA"/>
</dbReference>
<dbReference type="Proteomes" id="UP000028705">
    <property type="component" value="Unassembled WGS sequence"/>
</dbReference>
<dbReference type="RefSeq" id="WP_034712103.1">
    <property type="nucleotide sequence ID" value="NZ_JAODPJ010000009.1"/>
</dbReference>
<dbReference type="SUPFAM" id="SSF52172">
    <property type="entry name" value="CheY-like"/>
    <property type="match status" value="1"/>
</dbReference>
<dbReference type="STRING" id="445961.IW15_13830"/>
<dbReference type="InterPro" id="IPR001789">
    <property type="entry name" value="Sig_transdc_resp-reg_receiver"/>
</dbReference>
<evidence type="ECO:0000313" key="4">
    <source>
        <dbReference type="Proteomes" id="UP000028705"/>
    </source>
</evidence>
<keyword evidence="4" id="KW-1185">Reference proteome</keyword>
<dbReference type="PROSITE" id="PS50110">
    <property type="entry name" value="RESPONSE_REGULATORY"/>
    <property type="match status" value="1"/>
</dbReference>
<organism evidence="3 4">
    <name type="scientific">Chryseobacterium soli</name>
    <dbReference type="NCBI Taxonomy" id="445961"/>
    <lineage>
        <taxon>Bacteria</taxon>
        <taxon>Pseudomonadati</taxon>
        <taxon>Bacteroidota</taxon>
        <taxon>Flavobacteriia</taxon>
        <taxon>Flavobacteriales</taxon>
        <taxon>Weeksellaceae</taxon>
        <taxon>Chryseobacterium group</taxon>
        <taxon>Chryseobacterium</taxon>
    </lineage>
</organism>
<dbReference type="eggNOG" id="COG0745">
    <property type="taxonomic scope" value="Bacteria"/>
</dbReference>
<proteinExistence type="predicted"/>
<comment type="caution">
    <text evidence="1">Lacks conserved residue(s) required for the propagation of feature annotation.</text>
</comment>
<name>A0A086A511_9FLAO</name>
<sequence length="149" mass="17267">MNKEFLNVIVVDEDEGNLIFFKSIFKDLKVGVKVQCFMNGDNLMEYLNSEDALIPEIVFMKYEITKKSSMECLEEIKMDFRFGNIVTAVYSHLLSEDEIESVFVKGANIFIKKPEAYEPLKKILTEVITINWQYHTSGLNIDNFMMKVG</sequence>
<dbReference type="OrthoDB" id="7631574at2"/>
<dbReference type="InterPro" id="IPR011006">
    <property type="entry name" value="CheY-like_superfamily"/>
</dbReference>
<protein>
    <submittedName>
        <fullName evidence="3">Transcriptional regulator</fullName>
    </submittedName>
</protein>
<evidence type="ECO:0000313" key="3">
    <source>
        <dbReference type="EMBL" id="KFF11775.1"/>
    </source>
</evidence>
<comment type="caution">
    <text evidence="3">The sequence shown here is derived from an EMBL/GenBank/DDBJ whole genome shotgun (WGS) entry which is preliminary data.</text>
</comment>
<evidence type="ECO:0000259" key="2">
    <source>
        <dbReference type="PROSITE" id="PS50110"/>
    </source>
</evidence>
<feature type="domain" description="Response regulatory" evidence="2">
    <location>
        <begin position="7"/>
        <end position="128"/>
    </location>
</feature>
<dbReference type="GO" id="GO:0000160">
    <property type="term" value="P:phosphorelay signal transduction system"/>
    <property type="evidence" value="ECO:0007669"/>
    <property type="project" value="InterPro"/>
</dbReference>
<reference evidence="3 4" key="1">
    <citation type="submission" date="2014-07" db="EMBL/GenBank/DDBJ databases">
        <title>Genome of Chryseobacterium soli DSM 19298.</title>
        <authorList>
            <person name="Stropko S.J."/>
            <person name="Pipes S.E."/>
            <person name="Newman J."/>
        </authorList>
    </citation>
    <scope>NUCLEOTIDE SEQUENCE [LARGE SCALE GENOMIC DNA]</scope>
    <source>
        <strain evidence="3 4">DSM 19298</strain>
    </source>
</reference>
<evidence type="ECO:0000256" key="1">
    <source>
        <dbReference type="PROSITE-ProRule" id="PRU00169"/>
    </source>
</evidence>